<feature type="region of interest" description="Disordered" evidence="1">
    <location>
        <begin position="112"/>
        <end position="180"/>
    </location>
</feature>
<protein>
    <submittedName>
        <fullName evidence="2">Uncharacterized protein</fullName>
    </submittedName>
</protein>
<dbReference type="EMBL" id="MCGO01000040">
    <property type="protein sequence ID" value="ORY39317.1"/>
    <property type="molecule type" value="Genomic_DNA"/>
</dbReference>
<proteinExistence type="predicted"/>
<feature type="compositionally biased region" description="Basic and acidic residues" evidence="1">
    <location>
        <begin position="43"/>
        <end position="61"/>
    </location>
</feature>
<feature type="region of interest" description="Disordered" evidence="1">
    <location>
        <begin position="582"/>
        <end position="680"/>
    </location>
</feature>
<feature type="compositionally biased region" description="Polar residues" evidence="1">
    <location>
        <begin position="130"/>
        <end position="139"/>
    </location>
</feature>
<gene>
    <name evidence="2" type="ORF">BCR33DRAFT_768676</name>
</gene>
<dbReference type="Proteomes" id="UP000193642">
    <property type="component" value="Unassembled WGS sequence"/>
</dbReference>
<dbReference type="AlphaFoldDB" id="A0A1Y2BXE1"/>
<feature type="compositionally biased region" description="Pro residues" evidence="1">
    <location>
        <begin position="589"/>
        <end position="600"/>
    </location>
</feature>
<evidence type="ECO:0000313" key="2">
    <source>
        <dbReference type="EMBL" id="ORY39317.1"/>
    </source>
</evidence>
<evidence type="ECO:0000313" key="3">
    <source>
        <dbReference type="Proteomes" id="UP000193642"/>
    </source>
</evidence>
<feature type="compositionally biased region" description="Low complexity" evidence="1">
    <location>
        <begin position="114"/>
        <end position="127"/>
    </location>
</feature>
<comment type="caution">
    <text evidence="2">The sequence shown here is derived from an EMBL/GenBank/DDBJ whole genome shotgun (WGS) entry which is preliminary data.</text>
</comment>
<organism evidence="2 3">
    <name type="scientific">Rhizoclosmatium globosum</name>
    <dbReference type="NCBI Taxonomy" id="329046"/>
    <lineage>
        <taxon>Eukaryota</taxon>
        <taxon>Fungi</taxon>
        <taxon>Fungi incertae sedis</taxon>
        <taxon>Chytridiomycota</taxon>
        <taxon>Chytridiomycota incertae sedis</taxon>
        <taxon>Chytridiomycetes</taxon>
        <taxon>Chytridiales</taxon>
        <taxon>Chytriomycetaceae</taxon>
        <taxon>Rhizoclosmatium</taxon>
    </lineage>
</organism>
<feature type="compositionally biased region" description="Basic residues" evidence="1">
    <location>
        <begin position="613"/>
        <end position="639"/>
    </location>
</feature>
<feature type="compositionally biased region" description="Polar residues" evidence="1">
    <location>
        <begin position="443"/>
        <end position="458"/>
    </location>
</feature>
<feature type="region of interest" description="Disordered" evidence="1">
    <location>
        <begin position="443"/>
        <end position="472"/>
    </location>
</feature>
<feature type="compositionally biased region" description="Polar residues" evidence="1">
    <location>
        <begin position="640"/>
        <end position="653"/>
    </location>
</feature>
<reference evidence="2 3" key="1">
    <citation type="submission" date="2016-07" db="EMBL/GenBank/DDBJ databases">
        <title>Pervasive Adenine N6-methylation of Active Genes in Fungi.</title>
        <authorList>
            <consortium name="DOE Joint Genome Institute"/>
            <person name="Mondo S.J."/>
            <person name="Dannebaum R.O."/>
            <person name="Kuo R.C."/>
            <person name="Labutti K."/>
            <person name="Haridas S."/>
            <person name="Kuo A."/>
            <person name="Salamov A."/>
            <person name="Ahrendt S.R."/>
            <person name="Lipzen A."/>
            <person name="Sullivan W."/>
            <person name="Andreopoulos W.B."/>
            <person name="Clum A."/>
            <person name="Lindquist E."/>
            <person name="Daum C."/>
            <person name="Ramamoorthy G.K."/>
            <person name="Gryganskyi A."/>
            <person name="Culley D."/>
            <person name="Magnuson J.K."/>
            <person name="James T.Y."/>
            <person name="O'Malley M.A."/>
            <person name="Stajich J.E."/>
            <person name="Spatafora J.W."/>
            <person name="Visel A."/>
            <person name="Grigoriev I.V."/>
        </authorList>
    </citation>
    <scope>NUCLEOTIDE SEQUENCE [LARGE SCALE GENOMIC DNA]</scope>
    <source>
        <strain evidence="2 3">JEL800</strain>
    </source>
</reference>
<feature type="region of interest" description="Disordered" evidence="1">
    <location>
        <begin position="43"/>
        <end position="62"/>
    </location>
</feature>
<sequence length="766" mass="82190">MSSIAQPNAHVLLGRASTTTLVGSAEGTEVDVGIKGAFCDFEDKDKDTDKDTGESVSRRPSSDSLSTLVVLSAFETESAAATAVKASAGDCVLKGAPALRSVRRVTGLRDLLPSASNSNINSNSDFNPFPHNSPSNATDAATERAWLRSWRRRRNSNSTSSSETTDPSTASDNTSESDNASIATSDDLAANALDEIDLLSWADKDTSDHSSPFVVAISQPSLLTSRSRSASVALKQNHASFASISRTKSLAPKALPINSDNLVKPINPPLDLQNPSASLKNALSLLSTGRSKSYVLAPMGEKRSSTLAPFMTRIKSRGSAVKTSDSCSVDSYSEDLMASSKLSSTLAPFMTRLKSRGTVKSIDTCSVHSSEGIPSLPPTPQTPTLAAFGRSRTTSGKPASINQSPLMERVKTFSAKLAITTISTPQINDSESPKRKGFPKLQLMTSKTPSPAHTPSFTSDEEARQSLETSLASSNSFSLPRSINTLSLSRSTKSSANDETLEASTVLAQFQAKQYPFSLQQLIKFIVVASTRRRHPLLPVKESLLDPTSPNFQTSLYEILQHDALPAAIKLLEQQLKSEREFSFSSLPQSPPPCLSPPLSPSFSDGTSPTRLGSHHSQQHHQRPHNQTHRPMNLRRAKRLQSTTTSFHISPSRQYHLHKASGNSRSPSPPSPVATTRSTLSDASAVASIVLHPYKRPSPPISPERGGGSGGLGSVRAGKLLHQFREVFERMQVERRTVVGVGMERGRSGFGKRVKADGVVDVVGEM</sequence>
<feature type="compositionally biased region" description="Low complexity" evidence="1">
    <location>
        <begin position="156"/>
        <end position="172"/>
    </location>
</feature>
<evidence type="ECO:0000256" key="1">
    <source>
        <dbReference type="SAM" id="MobiDB-lite"/>
    </source>
</evidence>
<dbReference type="OrthoDB" id="2168294at2759"/>
<name>A0A1Y2BXE1_9FUNG</name>
<accession>A0A1Y2BXE1</accession>
<keyword evidence="3" id="KW-1185">Reference proteome</keyword>
<feature type="region of interest" description="Disordered" evidence="1">
    <location>
        <begin position="693"/>
        <end position="712"/>
    </location>
</feature>